<organism evidence="2 3">
    <name type="scientific">Fodinibius roseus</name>
    <dbReference type="NCBI Taxonomy" id="1194090"/>
    <lineage>
        <taxon>Bacteria</taxon>
        <taxon>Pseudomonadati</taxon>
        <taxon>Balneolota</taxon>
        <taxon>Balneolia</taxon>
        <taxon>Balneolales</taxon>
        <taxon>Balneolaceae</taxon>
        <taxon>Fodinibius</taxon>
    </lineage>
</organism>
<dbReference type="EMBL" id="FQUS01000037">
    <property type="protein sequence ID" value="SHG59753.1"/>
    <property type="molecule type" value="Genomic_DNA"/>
</dbReference>
<keyword evidence="1" id="KW-0732">Signal</keyword>
<sequence>MGVQKYKGYIFWVCILAVLLSTEAAAQTADNKLNTEFNPEISTTPSSHIHLYPRADKGYQSNPSGLLQNPSFGQALAATNAGESANPETASLTVGYIADEFNVESENGSYRFRFHGEASGLMLASKSYSLMLSYGTAGAQENDGDIRSITADLNLGGNISIFRTFFGLPISGFIPIRTKLGYWNLKLFDRPNSDLNSTVHLGMGSHGAGLGAEVRLPRGLPVLKDNVTAFPHIVKSVGGLRDFTPAENNLQSEGKALSGTRLTRSTDFAFEAKFEQLLGNTGVTAGLPSGGCSGPTKRLRMPNRYWM</sequence>
<dbReference type="OrthoDB" id="9837582at2"/>
<feature type="signal peptide" evidence="1">
    <location>
        <begin position="1"/>
        <end position="26"/>
    </location>
</feature>
<protein>
    <recommendedName>
        <fullName evidence="4">MetA-pathway of phenol degradation</fullName>
    </recommendedName>
</protein>
<gene>
    <name evidence="2" type="ORF">SAMN05443144_13717</name>
</gene>
<dbReference type="Proteomes" id="UP000184041">
    <property type="component" value="Unassembled WGS sequence"/>
</dbReference>
<evidence type="ECO:0000313" key="2">
    <source>
        <dbReference type="EMBL" id="SHG59753.1"/>
    </source>
</evidence>
<dbReference type="RefSeq" id="WP_073068440.1">
    <property type="nucleotide sequence ID" value="NZ_FQUS01000037.1"/>
</dbReference>
<accession>A0A1M5L5R5</accession>
<keyword evidence="3" id="KW-1185">Reference proteome</keyword>
<feature type="chain" id="PRO_5012477363" description="MetA-pathway of phenol degradation" evidence="1">
    <location>
        <begin position="27"/>
        <end position="307"/>
    </location>
</feature>
<dbReference type="AlphaFoldDB" id="A0A1M5L5R5"/>
<proteinExistence type="predicted"/>
<name>A0A1M5L5R5_9BACT</name>
<reference evidence="2 3" key="1">
    <citation type="submission" date="2016-11" db="EMBL/GenBank/DDBJ databases">
        <authorList>
            <person name="Jaros S."/>
            <person name="Januszkiewicz K."/>
            <person name="Wedrychowicz H."/>
        </authorList>
    </citation>
    <scope>NUCLEOTIDE SEQUENCE [LARGE SCALE GENOMIC DNA]</scope>
    <source>
        <strain evidence="2 3">DSM 21986</strain>
    </source>
</reference>
<evidence type="ECO:0008006" key="4">
    <source>
        <dbReference type="Google" id="ProtNLM"/>
    </source>
</evidence>
<evidence type="ECO:0000313" key="3">
    <source>
        <dbReference type="Proteomes" id="UP000184041"/>
    </source>
</evidence>
<evidence type="ECO:0000256" key="1">
    <source>
        <dbReference type="SAM" id="SignalP"/>
    </source>
</evidence>